<organism evidence="4 5">
    <name type="scientific">Persicimonas caeni</name>
    <dbReference type="NCBI Taxonomy" id="2292766"/>
    <lineage>
        <taxon>Bacteria</taxon>
        <taxon>Deltaproteobacteria</taxon>
        <taxon>Bradymonadales</taxon>
        <taxon>Bradymonadaceae</taxon>
        <taxon>Persicimonas</taxon>
    </lineage>
</organism>
<accession>A0A5B8YAT1</accession>
<dbReference type="InterPro" id="IPR023582">
    <property type="entry name" value="Impact"/>
</dbReference>
<dbReference type="Pfam" id="PF09186">
    <property type="entry name" value="DUF1949"/>
    <property type="match status" value="1"/>
</dbReference>
<dbReference type="EMBL" id="CP041186">
    <property type="protein sequence ID" value="QDG53520.1"/>
    <property type="molecule type" value="Genomic_DNA"/>
</dbReference>
<dbReference type="AlphaFoldDB" id="A0A4Y6PZ50"/>
<keyword evidence="5" id="KW-1185">Reference proteome</keyword>
<dbReference type="SUPFAM" id="SSF54980">
    <property type="entry name" value="EF-G C-terminal domain-like"/>
    <property type="match status" value="1"/>
</dbReference>
<dbReference type="InterPro" id="IPR036956">
    <property type="entry name" value="Impact_N_sf"/>
</dbReference>
<feature type="domain" description="Impact N-terminal" evidence="2">
    <location>
        <begin position="29"/>
        <end position="134"/>
    </location>
</feature>
<dbReference type="InterPro" id="IPR020568">
    <property type="entry name" value="Ribosomal_Su5_D2-typ_SF"/>
</dbReference>
<evidence type="ECO:0000259" key="3">
    <source>
        <dbReference type="Pfam" id="PF09186"/>
    </source>
</evidence>
<sequence>MSNDTNQNENPEPYKVVAGFGEAEYVVERSRFIGRALPVESEDEALAYVDEVKEEHYDARHVCYGFRIGRGSQTIDRCNDDGEPARTAGLPIWQILEGREITDTLVVVIRYFGGIKLGMGGLARAYREAARQALDEAGVEQRFPSVDVSLSVPYAMHGKVEHLLDQFEGVRERDTDFTADVTLHLSIYRRDLGKVTKRLAALLQCEPGEVFDQS</sequence>
<dbReference type="OrthoDB" id="9813771at2"/>
<dbReference type="InterPro" id="IPR015269">
    <property type="entry name" value="UPF0029_Impact_C"/>
</dbReference>
<dbReference type="Proteomes" id="UP000315995">
    <property type="component" value="Chromosome"/>
</dbReference>
<evidence type="ECO:0000259" key="2">
    <source>
        <dbReference type="Pfam" id="PF01205"/>
    </source>
</evidence>
<dbReference type="SUPFAM" id="SSF54211">
    <property type="entry name" value="Ribosomal protein S5 domain 2-like"/>
    <property type="match status" value="1"/>
</dbReference>
<dbReference type="Pfam" id="PF01205">
    <property type="entry name" value="Impact_N"/>
    <property type="match status" value="1"/>
</dbReference>
<protein>
    <submittedName>
        <fullName evidence="4">YigZ family protein</fullName>
    </submittedName>
</protein>
<evidence type="ECO:0000313" key="4">
    <source>
        <dbReference type="EMBL" id="QDG53520.1"/>
    </source>
</evidence>
<dbReference type="Gene3D" id="3.30.70.240">
    <property type="match status" value="1"/>
</dbReference>
<proteinExistence type="inferred from homology"/>
<dbReference type="GO" id="GO:0006446">
    <property type="term" value="P:regulation of translational initiation"/>
    <property type="evidence" value="ECO:0007669"/>
    <property type="project" value="TreeGrafter"/>
</dbReference>
<reference evidence="4 5" key="1">
    <citation type="submission" date="2019-06" db="EMBL/GenBank/DDBJ databases">
        <title>Persicimonas caeni gen. nov., sp. nov., a predatory bacterium isolated from solar saltern.</title>
        <authorList>
            <person name="Wang S."/>
        </authorList>
    </citation>
    <scope>NUCLEOTIDE SEQUENCE [LARGE SCALE GENOMIC DNA]</scope>
    <source>
        <strain evidence="4 5">YN101</strain>
    </source>
</reference>
<dbReference type="InterPro" id="IPR001498">
    <property type="entry name" value="Impact_N"/>
</dbReference>
<name>A0A4Y6PZ50_PERCE</name>
<dbReference type="InterPro" id="IPR035647">
    <property type="entry name" value="EFG_III/V"/>
</dbReference>
<dbReference type="PANTHER" id="PTHR16301:SF20">
    <property type="entry name" value="IMPACT FAMILY MEMBER YIGZ"/>
    <property type="match status" value="1"/>
</dbReference>
<dbReference type="RefSeq" id="WP_141199974.1">
    <property type="nucleotide sequence ID" value="NZ_CP041186.1"/>
</dbReference>
<accession>A0A4Y6PZ50</accession>
<gene>
    <name evidence="4" type="ORF">FIV42_23075</name>
</gene>
<dbReference type="PANTHER" id="PTHR16301">
    <property type="entry name" value="IMPACT-RELATED"/>
    <property type="match status" value="1"/>
</dbReference>
<feature type="domain" description="UPF0029" evidence="3">
    <location>
        <begin position="150"/>
        <end position="203"/>
    </location>
</feature>
<dbReference type="GO" id="GO:0005737">
    <property type="term" value="C:cytoplasm"/>
    <property type="evidence" value="ECO:0007669"/>
    <property type="project" value="TreeGrafter"/>
</dbReference>
<evidence type="ECO:0000313" key="5">
    <source>
        <dbReference type="Proteomes" id="UP000315995"/>
    </source>
</evidence>
<dbReference type="Gene3D" id="3.30.230.30">
    <property type="entry name" value="Impact, N-terminal domain"/>
    <property type="match status" value="1"/>
</dbReference>
<evidence type="ECO:0000256" key="1">
    <source>
        <dbReference type="ARBA" id="ARBA00007665"/>
    </source>
</evidence>
<comment type="similarity">
    <text evidence="1">Belongs to the IMPACT family.</text>
</comment>